<dbReference type="Proteomes" id="UP001642483">
    <property type="component" value="Unassembled WGS sequence"/>
</dbReference>
<keyword evidence="2" id="KW-1185">Reference proteome</keyword>
<gene>
    <name evidence="1" type="ORF">CVLEPA_LOCUS31641</name>
</gene>
<sequence>MIIVGYGANLRKGLKIIPFLSSALSAALFRQCPSFETGANVTAQLLSKLPLNAEIGVGLFDSKSFIIKGKLMKMNISTSEEKQRAKQLMEIILTMDLGDYQLLHNNCRDFVIAVAKLLKEETEFTEDSWFQFESEMQSLRSIDQLRFEGGIREAPGIFHRVFESFLS</sequence>
<organism evidence="1 2">
    <name type="scientific">Clavelina lepadiformis</name>
    <name type="common">Light-bulb sea squirt</name>
    <name type="synonym">Ascidia lepadiformis</name>
    <dbReference type="NCBI Taxonomy" id="159417"/>
    <lineage>
        <taxon>Eukaryota</taxon>
        <taxon>Metazoa</taxon>
        <taxon>Chordata</taxon>
        <taxon>Tunicata</taxon>
        <taxon>Ascidiacea</taxon>
        <taxon>Aplousobranchia</taxon>
        <taxon>Clavelinidae</taxon>
        <taxon>Clavelina</taxon>
    </lineage>
</organism>
<name>A0ABP0H6L6_CLALP</name>
<dbReference type="EMBL" id="CAWYQH010000174">
    <property type="protein sequence ID" value="CAK8698175.1"/>
    <property type="molecule type" value="Genomic_DNA"/>
</dbReference>
<proteinExistence type="predicted"/>
<evidence type="ECO:0000313" key="1">
    <source>
        <dbReference type="EMBL" id="CAK8698175.1"/>
    </source>
</evidence>
<accession>A0ABP0H6L6</accession>
<reference evidence="1 2" key="1">
    <citation type="submission" date="2024-02" db="EMBL/GenBank/DDBJ databases">
        <authorList>
            <person name="Daric V."/>
            <person name="Darras S."/>
        </authorList>
    </citation>
    <scope>NUCLEOTIDE SEQUENCE [LARGE SCALE GENOMIC DNA]</scope>
</reference>
<comment type="caution">
    <text evidence="1">The sequence shown here is derived from an EMBL/GenBank/DDBJ whole genome shotgun (WGS) entry which is preliminary data.</text>
</comment>
<evidence type="ECO:0008006" key="3">
    <source>
        <dbReference type="Google" id="ProtNLM"/>
    </source>
</evidence>
<evidence type="ECO:0000313" key="2">
    <source>
        <dbReference type="Proteomes" id="UP001642483"/>
    </source>
</evidence>
<protein>
    <recommendedName>
        <fullName evidence="3">PPPDE domain-containing protein</fullName>
    </recommendedName>
</protein>